<feature type="coiled-coil region" evidence="1">
    <location>
        <begin position="85"/>
        <end position="112"/>
    </location>
</feature>
<proteinExistence type="predicted"/>
<dbReference type="Gene3D" id="1.10.1660.10">
    <property type="match status" value="1"/>
</dbReference>
<name>A0A2K8U2W0_9GAMM</name>
<evidence type="ECO:0000256" key="1">
    <source>
        <dbReference type="SAM" id="Coils"/>
    </source>
</evidence>
<accession>A0A2K8U2W0</accession>
<dbReference type="KEGG" id="tsy:THSYN_02375"/>
<keyword evidence="1" id="KW-0175">Coiled coil</keyword>
<gene>
    <name evidence="2" type="ORF">THSYN_02375</name>
</gene>
<dbReference type="AlphaFoldDB" id="A0A2K8U2W0"/>
<evidence type="ECO:0000313" key="2">
    <source>
        <dbReference type="EMBL" id="AUB79920.1"/>
    </source>
</evidence>
<reference evidence="2 3" key="1">
    <citation type="submission" date="2017-03" db="EMBL/GenBank/DDBJ databases">
        <title>Complete genome sequence of Candidatus 'Thiodictyon syntrophicum' sp. nov. strain Cad16T, a photolithoautotroph purple sulfur bacterium isolated from an alpine meromictic lake.</title>
        <authorList>
            <person name="Luedin S.M."/>
            <person name="Pothier J.F."/>
            <person name="Danza F."/>
            <person name="Storelli N."/>
            <person name="Wittwer M."/>
            <person name="Tonolla M."/>
        </authorList>
    </citation>
    <scope>NUCLEOTIDE SEQUENCE [LARGE SCALE GENOMIC DNA]</scope>
    <source>
        <strain evidence="2 3">Cad16T</strain>
    </source>
</reference>
<protein>
    <submittedName>
        <fullName evidence="2">MerR family transcriptional regulator</fullName>
    </submittedName>
</protein>
<dbReference type="Proteomes" id="UP000232638">
    <property type="component" value="Chromosome"/>
</dbReference>
<dbReference type="EMBL" id="CP020370">
    <property type="protein sequence ID" value="AUB79920.1"/>
    <property type="molecule type" value="Genomic_DNA"/>
</dbReference>
<dbReference type="OrthoDB" id="5773077at2"/>
<keyword evidence="3" id="KW-1185">Reference proteome</keyword>
<dbReference type="RefSeq" id="WP_100917731.1">
    <property type="nucleotide sequence ID" value="NZ_CP020370.1"/>
</dbReference>
<dbReference type="Pfam" id="PF13591">
    <property type="entry name" value="MerR_2"/>
    <property type="match status" value="1"/>
</dbReference>
<sequence>MVKSETRIEGVVMDEGFVVTLAELTQLCGSSGRTLQLLVGEGVLRPRAGGAPGEWRFDGVAVQRARRALRLRHDLELNLSGTALALDLLDELEALRERIRALEHQLGTLGGRDRG</sequence>
<organism evidence="2 3">
    <name type="scientific">Candidatus Thiodictyon syntrophicum</name>
    <dbReference type="NCBI Taxonomy" id="1166950"/>
    <lineage>
        <taxon>Bacteria</taxon>
        <taxon>Pseudomonadati</taxon>
        <taxon>Pseudomonadota</taxon>
        <taxon>Gammaproteobacteria</taxon>
        <taxon>Chromatiales</taxon>
        <taxon>Chromatiaceae</taxon>
        <taxon>Thiodictyon</taxon>
    </lineage>
</organism>
<evidence type="ECO:0000313" key="3">
    <source>
        <dbReference type="Proteomes" id="UP000232638"/>
    </source>
</evidence>